<proteinExistence type="predicted"/>
<organism evidence="5 6">
    <name type="scientific">Patella caerulea</name>
    <name type="common">Rayed Mediterranean limpet</name>
    <dbReference type="NCBI Taxonomy" id="87958"/>
    <lineage>
        <taxon>Eukaryota</taxon>
        <taxon>Metazoa</taxon>
        <taxon>Spiralia</taxon>
        <taxon>Lophotrochozoa</taxon>
        <taxon>Mollusca</taxon>
        <taxon>Gastropoda</taxon>
        <taxon>Patellogastropoda</taxon>
        <taxon>Patelloidea</taxon>
        <taxon>Patellidae</taxon>
        <taxon>Patella</taxon>
    </lineage>
</organism>
<evidence type="ECO:0000259" key="4">
    <source>
        <dbReference type="PROSITE" id="PS01180"/>
    </source>
</evidence>
<feature type="chain" id="PRO_5042889717" description="CUB domain-containing protein" evidence="3">
    <location>
        <begin position="19"/>
        <end position="187"/>
    </location>
</feature>
<name>A0AAN8GI12_PATCE</name>
<dbReference type="AlphaFoldDB" id="A0AAN8GI12"/>
<evidence type="ECO:0000256" key="3">
    <source>
        <dbReference type="SAM" id="SignalP"/>
    </source>
</evidence>
<feature type="signal peptide" evidence="3">
    <location>
        <begin position="1"/>
        <end position="18"/>
    </location>
</feature>
<accession>A0AAN8GI12</accession>
<comment type="caution">
    <text evidence="2">Lacks conserved residue(s) required for the propagation of feature annotation.</text>
</comment>
<feature type="domain" description="CUB" evidence="4">
    <location>
        <begin position="35"/>
        <end position="146"/>
    </location>
</feature>
<evidence type="ECO:0000313" key="5">
    <source>
        <dbReference type="EMBL" id="KAK6166829.1"/>
    </source>
</evidence>
<dbReference type="InterPro" id="IPR035914">
    <property type="entry name" value="Sperma_CUB_dom_sf"/>
</dbReference>
<evidence type="ECO:0000256" key="1">
    <source>
        <dbReference type="ARBA" id="ARBA00023157"/>
    </source>
</evidence>
<dbReference type="PANTHER" id="PTHR24255:SF31">
    <property type="entry name" value="CUBILIN-LIKE PROTEIN"/>
    <property type="match status" value="1"/>
</dbReference>
<keyword evidence="1" id="KW-1015">Disulfide bond</keyword>
<dbReference type="PROSITE" id="PS01180">
    <property type="entry name" value="CUB"/>
    <property type="match status" value="1"/>
</dbReference>
<evidence type="ECO:0000313" key="6">
    <source>
        <dbReference type="Proteomes" id="UP001347796"/>
    </source>
</evidence>
<evidence type="ECO:0000256" key="2">
    <source>
        <dbReference type="PROSITE-ProRule" id="PRU00059"/>
    </source>
</evidence>
<dbReference type="EMBL" id="JAZGQO010000021">
    <property type="protein sequence ID" value="KAK6166829.1"/>
    <property type="molecule type" value="Genomic_DNA"/>
</dbReference>
<dbReference type="Gene3D" id="2.60.120.290">
    <property type="entry name" value="Spermadhesin, CUB domain"/>
    <property type="match status" value="1"/>
</dbReference>
<dbReference type="SMART" id="SM00042">
    <property type="entry name" value="CUB"/>
    <property type="match status" value="1"/>
</dbReference>
<gene>
    <name evidence="5" type="ORF">SNE40_023443</name>
</gene>
<protein>
    <recommendedName>
        <fullName evidence="4">CUB domain-containing protein</fullName>
    </recommendedName>
</protein>
<keyword evidence="6" id="KW-1185">Reference proteome</keyword>
<dbReference type="GO" id="GO:0005615">
    <property type="term" value="C:extracellular space"/>
    <property type="evidence" value="ECO:0007669"/>
    <property type="project" value="TreeGrafter"/>
</dbReference>
<dbReference type="InterPro" id="IPR000859">
    <property type="entry name" value="CUB_dom"/>
</dbReference>
<dbReference type="GO" id="GO:0004252">
    <property type="term" value="F:serine-type endopeptidase activity"/>
    <property type="evidence" value="ECO:0007669"/>
    <property type="project" value="TreeGrafter"/>
</dbReference>
<keyword evidence="3" id="KW-0732">Signal</keyword>
<dbReference type="SUPFAM" id="SSF49854">
    <property type="entry name" value="Spermadhesin, CUB domain"/>
    <property type="match status" value="1"/>
</dbReference>
<dbReference type="CDD" id="cd00041">
    <property type="entry name" value="CUB"/>
    <property type="match status" value="1"/>
</dbReference>
<dbReference type="Proteomes" id="UP001347796">
    <property type="component" value="Unassembled WGS sequence"/>
</dbReference>
<dbReference type="Pfam" id="PF00431">
    <property type="entry name" value="CUB"/>
    <property type="match status" value="1"/>
</dbReference>
<reference evidence="5 6" key="1">
    <citation type="submission" date="2024-01" db="EMBL/GenBank/DDBJ databases">
        <title>The genome of the rayed Mediterranean limpet Patella caerulea (Linnaeus, 1758).</title>
        <authorList>
            <person name="Anh-Thu Weber A."/>
            <person name="Halstead-Nussloch G."/>
        </authorList>
    </citation>
    <scope>NUCLEOTIDE SEQUENCE [LARGE SCALE GENOMIC DNA]</scope>
    <source>
        <strain evidence="5">AATW-2023a</strain>
        <tissue evidence="5">Whole specimen</tissue>
    </source>
</reference>
<comment type="caution">
    <text evidence="5">The sequence shown here is derived from an EMBL/GenBank/DDBJ whole genome shotgun (WGS) entry which is preliminary data.</text>
</comment>
<sequence length="187" mass="21257">MFYMILLGIVLVLTGIRAQSCGVYIRNHNYDGDYCVTTILNSTEGTFQSPCYNETGRSYEDNNECNYMIQTGSGVKDILLYFEDFDTLTDLLVVDTDGKTNNKRDFTGDMTGAHFTIQSVKRYAMLRFVTDFNGVGRGFSIKYKIQNAGPYVPYVPPTTTTRKPSGHFLHHHVHPLFHVDRGFIKPQ</sequence>
<dbReference type="PANTHER" id="PTHR24255">
    <property type="entry name" value="COMPLEMENT COMPONENT 1, S SUBCOMPONENT-RELATED"/>
    <property type="match status" value="1"/>
</dbReference>